<dbReference type="PANTHER" id="PTHR21137:SF35">
    <property type="entry name" value="ODORANT RECEPTOR 19A-RELATED"/>
    <property type="match status" value="1"/>
</dbReference>
<dbReference type="Pfam" id="PF02949">
    <property type="entry name" value="7tm_6"/>
    <property type="match status" value="1"/>
</dbReference>
<feature type="transmembrane region" description="Helical" evidence="10">
    <location>
        <begin position="101"/>
        <end position="120"/>
    </location>
</feature>
<keyword evidence="9" id="KW-0807">Transducer</keyword>
<keyword evidence="8" id="KW-0675">Receptor</keyword>
<keyword evidence="2" id="KW-1003">Cell membrane</keyword>
<keyword evidence="5" id="KW-0552">Olfaction</keyword>
<evidence type="ECO:0000256" key="9">
    <source>
        <dbReference type="ARBA" id="ARBA00023224"/>
    </source>
</evidence>
<organism evidence="11 12">
    <name type="scientific">Ceratitis capitata</name>
    <name type="common">Mediterranean fruit fly</name>
    <name type="synonym">Tephritis capitata</name>
    <dbReference type="NCBI Taxonomy" id="7213"/>
    <lineage>
        <taxon>Eukaryota</taxon>
        <taxon>Metazoa</taxon>
        <taxon>Ecdysozoa</taxon>
        <taxon>Arthropoda</taxon>
        <taxon>Hexapoda</taxon>
        <taxon>Insecta</taxon>
        <taxon>Pterygota</taxon>
        <taxon>Neoptera</taxon>
        <taxon>Endopterygota</taxon>
        <taxon>Diptera</taxon>
        <taxon>Brachycera</taxon>
        <taxon>Muscomorpha</taxon>
        <taxon>Tephritoidea</taxon>
        <taxon>Tephritidae</taxon>
        <taxon>Ceratitis</taxon>
        <taxon>Ceratitis</taxon>
    </lineage>
</organism>
<comment type="caution">
    <text evidence="11">The sequence shown here is derived from an EMBL/GenBank/DDBJ whole genome shotgun (WGS) entry which is preliminary data.</text>
</comment>
<dbReference type="InterPro" id="IPR004117">
    <property type="entry name" value="7tm6_olfct_rcpt"/>
</dbReference>
<evidence type="ECO:0000256" key="3">
    <source>
        <dbReference type="ARBA" id="ARBA00022606"/>
    </source>
</evidence>
<proteinExistence type="predicted"/>
<evidence type="ECO:0000256" key="5">
    <source>
        <dbReference type="ARBA" id="ARBA00022725"/>
    </source>
</evidence>
<keyword evidence="4 10" id="KW-0812">Transmembrane</keyword>
<evidence type="ECO:0000256" key="8">
    <source>
        <dbReference type="ARBA" id="ARBA00023170"/>
    </source>
</evidence>
<dbReference type="Proteomes" id="UP000606786">
    <property type="component" value="Unassembled WGS sequence"/>
</dbReference>
<gene>
    <name evidence="11" type="ORF">CCAP1982_LOCUS22409</name>
</gene>
<evidence type="ECO:0000256" key="10">
    <source>
        <dbReference type="SAM" id="Phobius"/>
    </source>
</evidence>
<evidence type="ECO:0000313" key="11">
    <source>
        <dbReference type="EMBL" id="CAD7014413.1"/>
    </source>
</evidence>
<comment type="subcellular location">
    <subcellularLocation>
        <location evidence="1">Cell membrane</location>
        <topology evidence="1">Multi-pass membrane protein</topology>
    </subcellularLocation>
</comment>
<feature type="transmembrane region" description="Helical" evidence="10">
    <location>
        <begin position="234"/>
        <end position="256"/>
    </location>
</feature>
<dbReference type="GO" id="GO:0007165">
    <property type="term" value="P:signal transduction"/>
    <property type="evidence" value="ECO:0007669"/>
    <property type="project" value="UniProtKB-KW"/>
</dbReference>
<evidence type="ECO:0000256" key="2">
    <source>
        <dbReference type="ARBA" id="ARBA00022475"/>
    </source>
</evidence>
<name>A0A811VJW4_CERCA</name>
<dbReference type="PANTHER" id="PTHR21137">
    <property type="entry name" value="ODORANT RECEPTOR"/>
    <property type="match status" value="1"/>
</dbReference>
<evidence type="ECO:0000256" key="4">
    <source>
        <dbReference type="ARBA" id="ARBA00022692"/>
    </source>
</evidence>
<keyword evidence="12" id="KW-1185">Reference proteome</keyword>
<feature type="transmembrane region" description="Helical" evidence="10">
    <location>
        <begin position="36"/>
        <end position="54"/>
    </location>
</feature>
<reference evidence="11" key="1">
    <citation type="submission" date="2020-11" db="EMBL/GenBank/DDBJ databases">
        <authorList>
            <person name="Whitehead M."/>
        </authorList>
    </citation>
    <scope>NUCLEOTIDE SEQUENCE</scope>
    <source>
        <strain evidence="11">EGII</strain>
    </source>
</reference>
<evidence type="ECO:0000313" key="12">
    <source>
        <dbReference type="Proteomes" id="UP000606786"/>
    </source>
</evidence>
<dbReference type="AlphaFoldDB" id="A0A811VJW4"/>
<dbReference type="GO" id="GO:0005886">
    <property type="term" value="C:plasma membrane"/>
    <property type="evidence" value="ECO:0007669"/>
    <property type="project" value="UniProtKB-SubCell"/>
</dbReference>
<feature type="transmembrane region" description="Helical" evidence="10">
    <location>
        <begin position="174"/>
        <end position="190"/>
    </location>
</feature>
<keyword evidence="6 10" id="KW-1133">Transmembrane helix</keyword>
<evidence type="ECO:0000256" key="7">
    <source>
        <dbReference type="ARBA" id="ARBA00023136"/>
    </source>
</evidence>
<dbReference type="GO" id="GO:0004984">
    <property type="term" value="F:olfactory receptor activity"/>
    <property type="evidence" value="ECO:0007669"/>
    <property type="project" value="InterPro"/>
</dbReference>
<keyword evidence="3" id="KW-0716">Sensory transduction</keyword>
<evidence type="ECO:0000256" key="6">
    <source>
        <dbReference type="ARBA" id="ARBA00022989"/>
    </source>
</evidence>
<dbReference type="EMBL" id="CAJHJT010000056">
    <property type="protein sequence ID" value="CAD7014413.1"/>
    <property type="molecule type" value="Genomic_DNA"/>
</dbReference>
<protein>
    <submittedName>
        <fullName evidence="11">(Mediterranean fruit fly) hypothetical protein</fullName>
    </submittedName>
</protein>
<sequence>MLLNVGIVLSVLDCMGNITKVCMAINDRDLTKAQETFAVLGMAFVMTMRGIMLARSRVRLSELYNSIDRIFPNSSELQTHMEVAKTHDYIKRRFFLLHQGLSFALVLFCTMPAVKLVFFYDFEAQEPVADEFHVNPSWVPFQVKETISYYGYIYVYEVILALVAVNMIITWDEVFVVLISQLCMYYQYLAKLLTALDVREANDPKKAVAFFKRLHLYIYIHQYLNSLADELNDLFNLSILVSDMGTAMSICFNLFLVTGAKDYLQIPSYLTPCFVETWLIYDVSKWGTMLETVVSSPSNELY</sequence>
<keyword evidence="7 10" id="KW-0472">Membrane</keyword>
<evidence type="ECO:0000256" key="1">
    <source>
        <dbReference type="ARBA" id="ARBA00004651"/>
    </source>
</evidence>
<accession>A0A811VJW4</accession>
<feature type="transmembrane region" description="Helical" evidence="10">
    <location>
        <begin position="149"/>
        <end position="169"/>
    </location>
</feature>
<dbReference type="GO" id="GO:0005549">
    <property type="term" value="F:odorant binding"/>
    <property type="evidence" value="ECO:0007669"/>
    <property type="project" value="InterPro"/>
</dbReference>
<dbReference type="OrthoDB" id="6765072at2759"/>